<evidence type="ECO:0000313" key="3">
    <source>
        <dbReference type="Proteomes" id="UP001283109"/>
    </source>
</evidence>
<protein>
    <submittedName>
        <fullName evidence="2">VOC family protein</fullName>
    </submittedName>
</protein>
<dbReference type="Proteomes" id="UP001283109">
    <property type="component" value="Unassembled WGS sequence"/>
</dbReference>
<dbReference type="InterPro" id="IPR037523">
    <property type="entry name" value="VOC_core"/>
</dbReference>
<name>A0ABU4GZ29_9MICO</name>
<dbReference type="Gene3D" id="3.30.720.120">
    <property type="match status" value="1"/>
</dbReference>
<reference evidence="2 3" key="1">
    <citation type="submission" date="2023-11" db="EMBL/GenBank/DDBJ databases">
        <title>Draft genome sequence of Microbacterium arthrosphaerae JCM 30492.</title>
        <authorList>
            <person name="Zhang G."/>
            <person name="Ding Y."/>
        </authorList>
    </citation>
    <scope>NUCLEOTIDE SEQUENCE [LARGE SCALE GENOMIC DNA]</scope>
    <source>
        <strain evidence="2 3">JCM 30492</strain>
    </source>
</reference>
<dbReference type="InterPro" id="IPR029068">
    <property type="entry name" value="Glyas_Bleomycin-R_OHBP_Dase"/>
</dbReference>
<dbReference type="PROSITE" id="PS51819">
    <property type="entry name" value="VOC"/>
    <property type="match status" value="1"/>
</dbReference>
<dbReference type="RefSeq" id="WP_318352869.1">
    <property type="nucleotide sequence ID" value="NZ_JAWQEV010000002.1"/>
</dbReference>
<comment type="caution">
    <text evidence="2">The sequence shown here is derived from an EMBL/GenBank/DDBJ whole genome shotgun (WGS) entry which is preliminary data.</text>
</comment>
<evidence type="ECO:0000313" key="2">
    <source>
        <dbReference type="EMBL" id="MDW4572328.1"/>
    </source>
</evidence>
<organism evidence="2 3">
    <name type="scientific">Microbacterium arthrosphaerae</name>
    <dbReference type="NCBI Taxonomy" id="792652"/>
    <lineage>
        <taxon>Bacteria</taxon>
        <taxon>Bacillati</taxon>
        <taxon>Actinomycetota</taxon>
        <taxon>Actinomycetes</taxon>
        <taxon>Micrococcales</taxon>
        <taxon>Microbacteriaceae</taxon>
        <taxon>Microbacterium</taxon>
    </lineage>
</organism>
<gene>
    <name evidence="2" type="ORF">R8Z58_05985</name>
</gene>
<dbReference type="Gene3D" id="3.30.720.110">
    <property type="match status" value="1"/>
</dbReference>
<feature type="domain" description="VOC" evidence="1">
    <location>
        <begin position="5"/>
        <end position="122"/>
    </location>
</feature>
<keyword evidence="3" id="KW-1185">Reference proteome</keyword>
<dbReference type="EMBL" id="JAWQEV010000002">
    <property type="protein sequence ID" value="MDW4572328.1"/>
    <property type="molecule type" value="Genomic_DNA"/>
</dbReference>
<dbReference type="InterPro" id="IPR004360">
    <property type="entry name" value="Glyas_Fos-R_dOase_dom"/>
</dbReference>
<evidence type="ECO:0000259" key="1">
    <source>
        <dbReference type="PROSITE" id="PS51819"/>
    </source>
</evidence>
<sequence>METMTSFYPVVMTTDAAASARFFQDHFGFTQTFAADWYVSLVRDGSEVAFLASDHPTIPAGFGATARGLLLNVEVDDARAAHERLVVDGGLECVLTLRDEPFGQRHFILVAPGGVLVDVIEPIEPSPEFAAAFA</sequence>
<dbReference type="SUPFAM" id="SSF54593">
    <property type="entry name" value="Glyoxalase/Bleomycin resistance protein/Dihydroxybiphenyl dioxygenase"/>
    <property type="match status" value="1"/>
</dbReference>
<dbReference type="Pfam" id="PF00903">
    <property type="entry name" value="Glyoxalase"/>
    <property type="match status" value="1"/>
</dbReference>
<proteinExistence type="predicted"/>
<accession>A0ABU4GZ29</accession>